<evidence type="ECO:0000259" key="2">
    <source>
        <dbReference type="PROSITE" id="PS50076"/>
    </source>
</evidence>
<evidence type="ECO:0000313" key="3">
    <source>
        <dbReference type="EMBL" id="OAE22193.1"/>
    </source>
</evidence>
<dbReference type="Pfam" id="PF00226">
    <property type="entry name" value="DnaJ"/>
    <property type="match status" value="1"/>
</dbReference>
<evidence type="ECO:0000313" key="4">
    <source>
        <dbReference type="Proteomes" id="UP000077202"/>
    </source>
</evidence>
<organism evidence="3 4">
    <name type="scientific">Marchantia polymorpha subsp. ruderalis</name>
    <dbReference type="NCBI Taxonomy" id="1480154"/>
    <lineage>
        <taxon>Eukaryota</taxon>
        <taxon>Viridiplantae</taxon>
        <taxon>Streptophyta</taxon>
        <taxon>Embryophyta</taxon>
        <taxon>Marchantiophyta</taxon>
        <taxon>Marchantiopsida</taxon>
        <taxon>Marchantiidae</taxon>
        <taxon>Marchantiales</taxon>
        <taxon>Marchantiaceae</taxon>
        <taxon>Marchantia</taxon>
    </lineage>
</organism>
<dbReference type="PRINTS" id="PR00625">
    <property type="entry name" value="JDOMAIN"/>
</dbReference>
<dbReference type="Gene3D" id="1.10.287.110">
    <property type="entry name" value="DnaJ domain"/>
    <property type="match status" value="1"/>
</dbReference>
<feature type="domain" description="J" evidence="2">
    <location>
        <begin position="73"/>
        <end position="140"/>
    </location>
</feature>
<sequence>MAHVILGCGSPLASSPPTGFGLSSSCRSTFSNDPLRRSLRVKKRSQGVESDKPSVEVCASRNLTEAPTSPTADPFSTLGVDEYASKSEVKHVYRRLALQYHPDVCRGDHCALMFTQINIAYEKVMNYISAPPPQVDDSVDDNPEGFYGVGDDSWDEWEEWMGWEVTPPMLGKFPWARRFGADYEKRSRLGHWAHSTFNEDHVLKGRNTAGAFVASEASEAVHGILRDCANGGKL</sequence>
<dbReference type="InterPro" id="IPR001623">
    <property type="entry name" value="DnaJ_domain"/>
</dbReference>
<dbReference type="PANTHER" id="PTHR24074">
    <property type="entry name" value="CO-CHAPERONE PROTEIN DJLA"/>
    <property type="match status" value="1"/>
</dbReference>
<dbReference type="SUPFAM" id="SSF46565">
    <property type="entry name" value="Chaperone J-domain"/>
    <property type="match status" value="1"/>
</dbReference>
<dbReference type="CDD" id="cd06257">
    <property type="entry name" value="DnaJ"/>
    <property type="match status" value="1"/>
</dbReference>
<dbReference type="PROSITE" id="PS50076">
    <property type="entry name" value="DNAJ_2"/>
    <property type="match status" value="1"/>
</dbReference>
<reference evidence="3" key="1">
    <citation type="submission" date="2016-03" db="EMBL/GenBank/DDBJ databases">
        <title>Mechanisms controlling the formation of the plant cell surface in tip-growing cells are functionally conserved among land plants.</title>
        <authorList>
            <person name="Honkanen S."/>
            <person name="Jones V.A."/>
            <person name="Morieri G."/>
            <person name="Champion C."/>
            <person name="Hetherington A.J."/>
            <person name="Kelly S."/>
            <person name="Saint-Marcoux D."/>
            <person name="Proust H."/>
            <person name="Prescott H."/>
            <person name="Dolan L."/>
        </authorList>
    </citation>
    <scope>NUCLEOTIDE SEQUENCE [LARGE SCALE GENOMIC DNA]</scope>
    <source>
        <tissue evidence="3">Whole gametophyte</tissue>
    </source>
</reference>
<evidence type="ECO:0000256" key="1">
    <source>
        <dbReference type="SAM" id="MobiDB-lite"/>
    </source>
</evidence>
<protein>
    <recommendedName>
        <fullName evidence="2">J domain-containing protein</fullName>
    </recommendedName>
</protein>
<accession>A0A176VP70</accession>
<dbReference type="InterPro" id="IPR050817">
    <property type="entry name" value="DjlA_DnaK_co-chaperone"/>
</dbReference>
<dbReference type="InterPro" id="IPR036869">
    <property type="entry name" value="J_dom_sf"/>
</dbReference>
<dbReference type="AlphaFoldDB" id="A0A176VP70"/>
<gene>
    <name evidence="3" type="ORF">AXG93_3271s1360</name>
</gene>
<feature type="region of interest" description="Disordered" evidence="1">
    <location>
        <begin position="37"/>
        <end position="56"/>
    </location>
</feature>
<dbReference type="EMBL" id="LVLJ01003268">
    <property type="protein sequence ID" value="OAE22193.1"/>
    <property type="molecule type" value="Genomic_DNA"/>
</dbReference>
<dbReference type="Proteomes" id="UP000077202">
    <property type="component" value="Unassembled WGS sequence"/>
</dbReference>
<proteinExistence type="predicted"/>
<dbReference type="SMART" id="SM00271">
    <property type="entry name" value="DnaJ"/>
    <property type="match status" value="1"/>
</dbReference>
<keyword evidence="4" id="KW-1185">Reference proteome</keyword>
<comment type="caution">
    <text evidence="3">The sequence shown here is derived from an EMBL/GenBank/DDBJ whole genome shotgun (WGS) entry which is preliminary data.</text>
</comment>
<name>A0A176VP70_MARPO</name>